<keyword evidence="6" id="KW-1185">Reference proteome</keyword>
<feature type="region of interest" description="Disordered" evidence="3">
    <location>
        <begin position="1"/>
        <end position="135"/>
    </location>
</feature>
<feature type="compositionally biased region" description="Polar residues" evidence="3">
    <location>
        <begin position="113"/>
        <end position="123"/>
    </location>
</feature>
<dbReference type="EMBL" id="CAKOGP040002003">
    <property type="protein sequence ID" value="CAJ1959537.1"/>
    <property type="molecule type" value="Genomic_DNA"/>
</dbReference>
<dbReference type="PANTHER" id="PTHR48010">
    <property type="entry name" value="OS05G0588300 PROTEIN"/>
    <property type="match status" value="1"/>
</dbReference>
<keyword evidence="4" id="KW-1133">Transmembrane helix</keyword>
<dbReference type="PANTHER" id="PTHR48010:SF58">
    <property type="entry name" value="RECEPTOR PROTEIN KINASE-LIKE PROTEIN ZAR1"/>
    <property type="match status" value="1"/>
</dbReference>
<sequence length="813" mass="86778">MSGYDQVNNQFDGQEDAANAAAPQSNEQQSLFELMQSAVGVPGETMSDSSASAVPSVMSPTPPPTQPEQQQQPQQPVDLFQMMQSEIGKPGDTTVGVPPMSPMPVTPAAAASFHNNDNDNTASPPLVAEPQQEPQQQSLFDMMQNEVGVPGQTMQGRDIPPSPAAATAASSFDPLLSASNPAFAPASVAMDQFDPMAAPAPVAAAPTTTTTTSQYQERSDSEPQLEFFEDEEQPRDDHLLLLNNNASTSVATNTTTTTGSTADASRNESREFVRNLLAADDDDDEEEDSENTDSGEEGENDYEMEQFINEDAAAQKPKPAAILSSNFADMSSRSNHNFQDISMRSHQSERGDYFVSNTNMDAYDRDLDRQKALAKRQRNSKIKKYGIIIALVLIVVIAIAAGVASGGGSDDAATPSSSNSNTGNNANRGTRAPIPLVPPNATEDGNNNNATEAPSGAPSSGFTDMGGQQVGLDDTPEPSIAPIVTVIAPVAPNTPTTDNNNNAAAPTKAPTLPPISSADQVRLDSVTSVAEQYLQNEIDWEDDTMPISLKKGLSFIALSDNATLSMNDEQLPQRLALSCLFYATNPCGSNPCGDRWVTYTNWLSDTSHCQWHGVVCDENNKVLEVDLNNNGLKGQLPSELQMLTALTKLDLSNNNIFAPIPTTIGKFTSLQVLNLSHNVMVGSIPSEAYQATSLQLVHLNDNALTGSLSGQMAQWTQLQELHLHANQFKGSVPDVFGSMASLTLVRLEDNQFTGDVPVSLGQATSMTYLSLETNQFVGSVPSDICTLTTDHTLTHLSADCISEVACTCCSDCR</sequence>
<evidence type="ECO:0000256" key="4">
    <source>
        <dbReference type="SAM" id="Phobius"/>
    </source>
</evidence>
<dbReference type="Proteomes" id="UP001295423">
    <property type="component" value="Unassembled WGS sequence"/>
</dbReference>
<evidence type="ECO:0000313" key="5">
    <source>
        <dbReference type="EMBL" id="CAJ1959537.1"/>
    </source>
</evidence>
<dbReference type="InterPro" id="IPR050994">
    <property type="entry name" value="At_inactive_RLKs"/>
</dbReference>
<evidence type="ECO:0000256" key="2">
    <source>
        <dbReference type="ARBA" id="ARBA00022737"/>
    </source>
</evidence>
<dbReference type="Gene3D" id="3.80.10.10">
    <property type="entry name" value="Ribonuclease Inhibitor"/>
    <property type="match status" value="2"/>
</dbReference>
<gene>
    <name evidence="5" type="ORF">CYCCA115_LOCUS17958</name>
</gene>
<feature type="transmembrane region" description="Helical" evidence="4">
    <location>
        <begin position="385"/>
        <end position="407"/>
    </location>
</feature>
<keyword evidence="1" id="KW-0433">Leucine-rich repeat</keyword>
<dbReference type="InterPro" id="IPR001611">
    <property type="entry name" value="Leu-rich_rpt"/>
</dbReference>
<feature type="compositionally biased region" description="Acidic residues" evidence="3">
    <location>
        <begin position="279"/>
        <end position="301"/>
    </location>
</feature>
<feature type="compositionally biased region" description="Low complexity" evidence="3">
    <location>
        <begin position="67"/>
        <end position="76"/>
    </location>
</feature>
<feature type="compositionally biased region" description="Polar residues" evidence="3">
    <location>
        <begin position="22"/>
        <end position="31"/>
    </location>
</feature>
<evidence type="ECO:0008006" key="7">
    <source>
        <dbReference type="Google" id="ProtNLM"/>
    </source>
</evidence>
<comment type="caution">
    <text evidence="5">The sequence shown here is derived from an EMBL/GenBank/DDBJ whole genome shotgun (WGS) entry which is preliminary data.</text>
</comment>
<feature type="region of interest" description="Disordered" evidence="3">
    <location>
        <begin position="492"/>
        <end position="516"/>
    </location>
</feature>
<evidence type="ECO:0000313" key="6">
    <source>
        <dbReference type="Proteomes" id="UP001295423"/>
    </source>
</evidence>
<feature type="compositionally biased region" description="Low complexity" evidence="3">
    <location>
        <begin position="243"/>
        <end position="264"/>
    </location>
</feature>
<keyword evidence="4" id="KW-0812">Transmembrane</keyword>
<feature type="compositionally biased region" description="Polar residues" evidence="3">
    <location>
        <begin position="1"/>
        <end position="12"/>
    </location>
</feature>
<name>A0AAD2G160_9STRA</name>
<feature type="compositionally biased region" description="Polar residues" evidence="3">
    <location>
        <begin position="443"/>
        <end position="462"/>
    </location>
</feature>
<keyword evidence="4" id="KW-0472">Membrane</keyword>
<feature type="region of interest" description="Disordered" evidence="3">
    <location>
        <begin position="406"/>
        <end position="478"/>
    </location>
</feature>
<dbReference type="InterPro" id="IPR032675">
    <property type="entry name" value="LRR_dom_sf"/>
</dbReference>
<dbReference type="Pfam" id="PF00560">
    <property type="entry name" value="LRR_1"/>
    <property type="match status" value="2"/>
</dbReference>
<dbReference type="SUPFAM" id="SSF52058">
    <property type="entry name" value="L domain-like"/>
    <property type="match status" value="1"/>
</dbReference>
<dbReference type="FunFam" id="3.80.10.10:FF:000041">
    <property type="entry name" value="LRR receptor-like serine/threonine-protein kinase ERECTA"/>
    <property type="match status" value="2"/>
</dbReference>
<feature type="compositionally biased region" description="Low complexity" evidence="3">
    <location>
        <begin position="492"/>
        <end position="510"/>
    </location>
</feature>
<evidence type="ECO:0000256" key="3">
    <source>
        <dbReference type="SAM" id="MobiDB-lite"/>
    </source>
</evidence>
<feature type="compositionally biased region" description="Low complexity" evidence="3">
    <location>
        <begin position="410"/>
        <end position="432"/>
    </location>
</feature>
<organism evidence="5 6">
    <name type="scientific">Cylindrotheca closterium</name>
    <dbReference type="NCBI Taxonomy" id="2856"/>
    <lineage>
        <taxon>Eukaryota</taxon>
        <taxon>Sar</taxon>
        <taxon>Stramenopiles</taxon>
        <taxon>Ochrophyta</taxon>
        <taxon>Bacillariophyta</taxon>
        <taxon>Bacillariophyceae</taxon>
        <taxon>Bacillariophycidae</taxon>
        <taxon>Bacillariales</taxon>
        <taxon>Bacillariaceae</taxon>
        <taxon>Cylindrotheca</taxon>
    </lineage>
</organism>
<protein>
    <recommendedName>
        <fullName evidence="7">L domain-like protein</fullName>
    </recommendedName>
</protein>
<feature type="compositionally biased region" description="Low complexity" evidence="3">
    <location>
        <begin position="199"/>
        <end position="212"/>
    </location>
</feature>
<evidence type="ECO:0000256" key="1">
    <source>
        <dbReference type="ARBA" id="ARBA00022614"/>
    </source>
</evidence>
<feature type="region of interest" description="Disordered" evidence="3">
    <location>
        <begin position="199"/>
        <end position="301"/>
    </location>
</feature>
<feature type="region of interest" description="Disordered" evidence="3">
    <location>
        <begin position="149"/>
        <end position="170"/>
    </location>
</feature>
<accession>A0AAD2G160</accession>
<dbReference type="AlphaFoldDB" id="A0AAD2G160"/>
<reference evidence="5" key="1">
    <citation type="submission" date="2023-08" db="EMBL/GenBank/DDBJ databases">
        <authorList>
            <person name="Audoor S."/>
            <person name="Bilcke G."/>
        </authorList>
    </citation>
    <scope>NUCLEOTIDE SEQUENCE</scope>
</reference>
<proteinExistence type="predicted"/>
<keyword evidence="2" id="KW-0677">Repeat</keyword>